<evidence type="ECO:0000313" key="2">
    <source>
        <dbReference type="Proteomes" id="UP000525298"/>
    </source>
</evidence>
<dbReference type="Proteomes" id="UP000525298">
    <property type="component" value="Unassembled WGS sequence"/>
</dbReference>
<organism evidence="1 2">
    <name type="scientific">Desulfosalsimonas propionicica</name>
    <dbReference type="NCBI Taxonomy" id="332175"/>
    <lineage>
        <taxon>Bacteria</taxon>
        <taxon>Pseudomonadati</taxon>
        <taxon>Thermodesulfobacteriota</taxon>
        <taxon>Desulfobacteria</taxon>
        <taxon>Desulfobacterales</taxon>
        <taxon>Desulfosalsimonadaceae</taxon>
        <taxon>Desulfosalsimonas</taxon>
    </lineage>
</organism>
<dbReference type="RefSeq" id="WP_181552772.1">
    <property type="nucleotide sequence ID" value="NZ_JACDUS010000018.1"/>
</dbReference>
<reference evidence="1 2" key="1">
    <citation type="submission" date="2020-07" db="EMBL/GenBank/DDBJ databases">
        <title>Genomic Encyclopedia of Type Strains, Phase IV (KMG-IV): sequencing the most valuable type-strain genomes for metagenomic binning, comparative biology and taxonomic classification.</title>
        <authorList>
            <person name="Goeker M."/>
        </authorList>
    </citation>
    <scope>NUCLEOTIDE SEQUENCE [LARGE SCALE GENOMIC DNA]</scope>
    <source>
        <strain evidence="1 2">DSM 17721</strain>
    </source>
</reference>
<evidence type="ECO:0000313" key="1">
    <source>
        <dbReference type="EMBL" id="MBA2883158.1"/>
    </source>
</evidence>
<sequence>MDSLKNFNFKRKLEPESLQEFCDRWGLPVSWGYRYTRKTGKDRLPHIKAGKYIKIIPDEGDAWMLNRGRC</sequence>
<proteinExistence type="predicted"/>
<dbReference type="AlphaFoldDB" id="A0A7W0HMA5"/>
<dbReference type="EMBL" id="JACDUS010000018">
    <property type="protein sequence ID" value="MBA2883158.1"/>
    <property type="molecule type" value="Genomic_DNA"/>
</dbReference>
<comment type="caution">
    <text evidence="1">The sequence shown here is derived from an EMBL/GenBank/DDBJ whole genome shotgun (WGS) entry which is preliminary data.</text>
</comment>
<name>A0A7W0HMA5_9BACT</name>
<evidence type="ECO:0008006" key="3">
    <source>
        <dbReference type="Google" id="ProtNLM"/>
    </source>
</evidence>
<gene>
    <name evidence="1" type="ORF">HNR65_003519</name>
</gene>
<accession>A0A7W0HMA5</accession>
<protein>
    <recommendedName>
        <fullName evidence="3">DNA-binding protein</fullName>
    </recommendedName>
</protein>
<keyword evidence="2" id="KW-1185">Reference proteome</keyword>